<dbReference type="Proteomes" id="UP000007755">
    <property type="component" value="Unassembled WGS sequence"/>
</dbReference>
<evidence type="ECO:0000256" key="1">
    <source>
        <dbReference type="SAM" id="MobiDB-lite"/>
    </source>
</evidence>
<protein>
    <submittedName>
        <fullName evidence="2">Uncharacterized protein</fullName>
    </submittedName>
</protein>
<evidence type="ECO:0000313" key="3">
    <source>
        <dbReference type="Proteomes" id="UP000007755"/>
    </source>
</evidence>
<keyword evidence="3" id="KW-1185">Reference proteome</keyword>
<gene>
    <name evidence="2" type="ORF">G5I_05179</name>
</gene>
<reference evidence="2" key="1">
    <citation type="submission" date="2011-02" db="EMBL/GenBank/DDBJ databases">
        <title>The genome of the leaf-cutting ant Acromyrmex echinatior suggests key adaptations to social evolution and fungus farming.</title>
        <authorList>
            <person name="Nygaard S."/>
            <person name="Zhang G."/>
        </authorList>
    </citation>
    <scope>NUCLEOTIDE SEQUENCE</scope>
</reference>
<feature type="compositionally biased region" description="Basic and acidic residues" evidence="1">
    <location>
        <begin position="15"/>
        <end position="24"/>
    </location>
</feature>
<dbReference type="EMBL" id="GL888161">
    <property type="protein sequence ID" value="EGI66370.1"/>
    <property type="molecule type" value="Genomic_DNA"/>
</dbReference>
<dbReference type="InParanoid" id="F4WHL6"/>
<evidence type="ECO:0000313" key="2">
    <source>
        <dbReference type="EMBL" id="EGI66370.1"/>
    </source>
</evidence>
<dbReference type="AlphaFoldDB" id="F4WHL6"/>
<feature type="region of interest" description="Disordered" evidence="1">
    <location>
        <begin position="1"/>
        <end position="24"/>
    </location>
</feature>
<name>F4WHL6_ACREC</name>
<proteinExistence type="predicted"/>
<accession>F4WHL6</accession>
<organism evidence="3">
    <name type="scientific">Acromyrmex echinatior</name>
    <name type="common">Panamanian leafcutter ant</name>
    <name type="synonym">Acromyrmex octospinosus echinatior</name>
    <dbReference type="NCBI Taxonomy" id="103372"/>
    <lineage>
        <taxon>Eukaryota</taxon>
        <taxon>Metazoa</taxon>
        <taxon>Ecdysozoa</taxon>
        <taxon>Arthropoda</taxon>
        <taxon>Hexapoda</taxon>
        <taxon>Insecta</taxon>
        <taxon>Pterygota</taxon>
        <taxon>Neoptera</taxon>
        <taxon>Endopterygota</taxon>
        <taxon>Hymenoptera</taxon>
        <taxon>Apocrita</taxon>
        <taxon>Aculeata</taxon>
        <taxon>Formicoidea</taxon>
        <taxon>Formicidae</taxon>
        <taxon>Myrmicinae</taxon>
        <taxon>Acromyrmex</taxon>
    </lineage>
</organism>
<sequence>MQDAPASRSWTSGEHTPRRARMENGDLRYRTYALHDATDVCVRNVTRVRITLPVDHRTCPYIEDKKEGVEEGEELISQLLLDSMAVLRITTP</sequence>